<dbReference type="InterPro" id="IPR014729">
    <property type="entry name" value="Rossmann-like_a/b/a_fold"/>
</dbReference>
<feature type="domain" description="DUF218" evidence="1">
    <location>
        <begin position="41"/>
        <end position="148"/>
    </location>
</feature>
<sequence>MASRLKKIIRLVISAAAVLCIVTASLGILVSRHAREPVVSDVIVVLGGDDGLRVSKGTRLYLENYAPCILLTGLDSRYYRPETPDWREKKMMKSGIARNVIFVDTTSKTSWDEAANTLHAMQEHGWKRALVVSDPPHMLRLHHTWSAAFNDSPEEFVLVATSPEWWNPLLWWSDPIGFRFVLSEINKNLYYAIMYY</sequence>
<evidence type="ECO:0000259" key="1">
    <source>
        <dbReference type="Pfam" id="PF02698"/>
    </source>
</evidence>
<dbReference type="GO" id="GO:0043164">
    <property type="term" value="P:Gram-negative-bacterium-type cell wall biogenesis"/>
    <property type="evidence" value="ECO:0007669"/>
    <property type="project" value="TreeGrafter"/>
</dbReference>
<dbReference type="Pfam" id="PF02698">
    <property type="entry name" value="DUF218"/>
    <property type="match status" value="1"/>
</dbReference>
<dbReference type="GO" id="GO:0005886">
    <property type="term" value="C:plasma membrane"/>
    <property type="evidence" value="ECO:0007669"/>
    <property type="project" value="TreeGrafter"/>
</dbReference>
<dbReference type="PANTHER" id="PTHR30336">
    <property type="entry name" value="INNER MEMBRANE PROTEIN, PROBABLE PERMEASE"/>
    <property type="match status" value="1"/>
</dbReference>
<proteinExistence type="predicted"/>
<organism evidence="2">
    <name type="scientific">Prosthecochloris aestuarii</name>
    <dbReference type="NCBI Taxonomy" id="1102"/>
    <lineage>
        <taxon>Bacteria</taxon>
        <taxon>Pseudomonadati</taxon>
        <taxon>Chlorobiota</taxon>
        <taxon>Chlorobiia</taxon>
        <taxon>Chlorobiales</taxon>
        <taxon>Chlorobiaceae</taxon>
        <taxon>Prosthecochloris</taxon>
    </lineage>
</organism>
<dbReference type="CDD" id="cd06259">
    <property type="entry name" value="YdcF-like"/>
    <property type="match status" value="1"/>
</dbReference>
<dbReference type="EMBL" id="DSBW01000142">
    <property type="protein sequence ID" value="HED31313.1"/>
    <property type="molecule type" value="Genomic_DNA"/>
</dbReference>
<dbReference type="InterPro" id="IPR003848">
    <property type="entry name" value="DUF218"/>
</dbReference>
<reference evidence="2" key="1">
    <citation type="journal article" date="2020" name="mSystems">
        <title>Genome- and Community-Level Interaction Insights into Carbon Utilization and Element Cycling Functions of Hydrothermarchaeota in Hydrothermal Sediment.</title>
        <authorList>
            <person name="Zhou Z."/>
            <person name="Liu Y."/>
            <person name="Xu W."/>
            <person name="Pan J."/>
            <person name="Luo Z.H."/>
            <person name="Li M."/>
        </authorList>
    </citation>
    <scope>NUCLEOTIDE SEQUENCE [LARGE SCALE GENOMIC DNA]</scope>
    <source>
        <strain evidence="2">SpSt-1181</strain>
    </source>
</reference>
<gene>
    <name evidence="2" type="ORF">ENN50_06485</name>
</gene>
<dbReference type="InterPro" id="IPR051599">
    <property type="entry name" value="Cell_Envelope_Assoc"/>
</dbReference>
<protein>
    <submittedName>
        <fullName evidence="2">YdcF family protein</fullName>
    </submittedName>
</protein>
<dbReference type="Gene3D" id="3.40.50.620">
    <property type="entry name" value="HUPs"/>
    <property type="match status" value="1"/>
</dbReference>
<accession>A0A831WP77</accession>
<dbReference type="AlphaFoldDB" id="A0A831WP77"/>
<evidence type="ECO:0000313" key="2">
    <source>
        <dbReference type="EMBL" id="HED31313.1"/>
    </source>
</evidence>
<name>A0A831WP77_PROAE</name>
<dbReference type="PANTHER" id="PTHR30336:SF4">
    <property type="entry name" value="ENVELOPE BIOGENESIS FACTOR ELYC"/>
    <property type="match status" value="1"/>
</dbReference>
<dbReference type="Proteomes" id="UP000886335">
    <property type="component" value="Unassembled WGS sequence"/>
</dbReference>
<comment type="caution">
    <text evidence="2">The sequence shown here is derived from an EMBL/GenBank/DDBJ whole genome shotgun (WGS) entry which is preliminary data.</text>
</comment>
<dbReference type="GO" id="GO:0000270">
    <property type="term" value="P:peptidoglycan metabolic process"/>
    <property type="evidence" value="ECO:0007669"/>
    <property type="project" value="TreeGrafter"/>
</dbReference>